<accession>A0A2T5V8W0</accession>
<name>A0A2T5V8W0_9HYPH</name>
<evidence type="ECO:0000313" key="3">
    <source>
        <dbReference type="Proteomes" id="UP000244081"/>
    </source>
</evidence>
<keyword evidence="3" id="KW-1185">Reference proteome</keyword>
<feature type="region of interest" description="Disordered" evidence="1">
    <location>
        <begin position="39"/>
        <end position="71"/>
    </location>
</feature>
<gene>
    <name evidence="2" type="ORF">C8N35_105191</name>
</gene>
<dbReference type="AlphaFoldDB" id="A0A2T5V8W0"/>
<protein>
    <submittedName>
        <fullName evidence="2">Uncharacterized protein</fullName>
    </submittedName>
</protein>
<evidence type="ECO:0000313" key="2">
    <source>
        <dbReference type="EMBL" id="PTW60187.1"/>
    </source>
</evidence>
<comment type="caution">
    <text evidence="2">The sequence shown here is derived from an EMBL/GenBank/DDBJ whole genome shotgun (WGS) entry which is preliminary data.</text>
</comment>
<organism evidence="2 3">
    <name type="scientific">Breoghania corrubedonensis</name>
    <dbReference type="NCBI Taxonomy" id="665038"/>
    <lineage>
        <taxon>Bacteria</taxon>
        <taxon>Pseudomonadati</taxon>
        <taxon>Pseudomonadota</taxon>
        <taxon>Alphaproteobacteria</taxon>
        <taxon>Hyphomicrobiales</taxon>
        <taxon>Stappiaceae</taxon>
        <taxon>Breoghania</taxon>
    </lineage>
</organism>
<sequence length="149" mass="15802">MKFFSLTGAPGVPLDPVEGTQDLSHPCEGTMMELPIQARPRSSPIRRSVETQASENGRTFPDAPARPPRPWRQAYSCSDILSGGCDHTPAAIGKEDEADGGAPAVVDEKASPDKFADCGCGSTATCPPEICSRGYINWKFVRESPHGGG</sequence>
<reference evidence="2 3" key="1">
    <citation type="submission" date="2018-04" db="EMBL/GenBank/DDBJ databases">
        <title>Genomic Encyclopedia of Archaeal and Bacterial Type Strains, Phase II (KMG-II): from individual species to whole genera.</title>
        <authorList>
            <person name="Goeker M."/>
        </authorList>
    </citation>
    <scope>NUCLEOTIDE SEQUENCE [LARGE SCALE GENOMIC DNA]</scope>
    <source>
        <strain evidence="2 3">DSM 23382</strain>
    </source>
</reference>
<dbReference type="EMBL" id="QAYG01000005">
    <property type="protein sequence ID" value="PTW60187.1"/>
    <property type="molecule type" value="Genomic_DNA"/>
</dbReference>
<proteinExistence type="predicted"/>
<evidence type="ECO:0000256" key="1">
    <source>
        <dbReference type="SAM" id="MobiDB-lite"/>
    </source>
</evidence>
<dbReference type="Proteomes" id="UP000244081">
    <property type="component" value="Unassembled WGS sequence"/>
</dbReference>